<keyword evidence="3 6" id="KW-0812">Transmembrane</keyword>
<evidence type="ECO:0000256" key="5">
    <source>
        <dbReference type="ARBA" id="ARBA00023136"/>
    </source>
</evidence>
<evidence type="ECO:0000313" key="8">
    <source>
        <dbReference type="Proteomes" id="UP000007030"/>
    </source>
</evidence>
<dbReference type="AlphaFoldDB" id="F2NKG0"/>
<evidence type="ECO:0000256" key="3">
    <source>
        <dbReference type="ARBA" id="ARBA00022692"/>
    </source>
</evidence>
<dbReference type="GO" id="GO:0005886">
    <property type="term" value="C:plasma membrane"/>
    <property type="evidence" value="ECO:0007669"/>
    <property type="project" value="UniProtKB-SubCell"/>
</dbReference>
<dbReference type="KEGG" id="mhd:Marky_1889"/>
<dbReference type="PIRSF" id="PIRSF035875">
    <property type="entry name" value="RNase_BN"/>
    <property type="match status" value="1"/>
</dbReference>
<sequence length="272" mass="29159">MRLRVPRFVKRFLRIYTRVHVPFFAAALAYYALFSLLPLLFFLVGLFGFALRRSPALLADFEAQLVAFTRAALPASADLAQEVLGLLTQGAPSFTLGALALLAWLASHFFAALSYALSVIFGGRASGVRGRLVGLFAPLALGMGLLLLILLNLGLGLAQRFLPQGALQAVAGGVLPYASTAGAFFLIYRFLPRRPPPTGPALLAALGVALAWEGLRRGLPLLIPRSQYEVWYGPLAGLVLALFGFYLAMLLLLAGAVLLRSLLPDQAQPLEG</sequence>
<feature type="transmembrane region" description="Helical" evidence="6">
    <location>
        <begin position="167"/>
        <end position="191"/>
    </location>
</feature>
<dbReference type="EMBL" id="CP002630">
    <property type="protein sequence ID" value="AEB12620.1"/>
    <property type="molecule type" value="Genomic_DNA"/>
</dbReference>
<feature type="transmembrane region" description="Helical" evidence="6">
    <location>
        <begin position="132"/>
        <end position="155"/>
    </location>
</feature>
<dbReference type="eggNOG" id="COG1295">
    <property type="taxonomic scope" value="Bacteria"/>
</dbReference>
<comment type="subcellular location">
    <subcellularLocation>
        <location evidence="1">Cell membrane</location>
        <topology evidence="1">Multi-pass membrane protein</topology>
    </subcellularLocation>
</comment>
<evidence type="ECO:0000313" key="7">
    <source>
        <dbReference type="EMBL" id="AEB12620.1"/>
    </source>
</evidence>
<dbReference type="Proteomes" id="UP000007030">
    <property type="component" value="Chromosome"/>
</dbReference>
<dbReference type="Pfam" id="PF03631">
    <property type="entry name" value="Virul_fac_BrkB"/>
    <property type="match status" value="1"/>
</dbReference>
<proteinExistence type="predicted"/>
<dbReference type="PANTHER" id="PTHR30213:SF0">
    <property type="entry name" value="UPF0761 MEMBRANE PROTEIN YIHY"/>
    <property type="match status" value="1"/>
</dbReference>
<evidence type="ECO:0000256" key="2">
    <source>
        <dbReference type="ARBA" id="ARBA00022475"/>
    </source>
</evidence>
<dbReference type="RefSeq" id="WP_013704666.1">
    <property type="nucleotide sequence ID" value="NC_015387.1"/>
</dbReference>
<keyword evidence="8" id="KW-1185">Reference proteome</keyword>
<keyword evidence="2" id="KW-1003">Cell membrane</keyword>
<evidence type="ECO:0000256" key="1">
    <source>
        <dbReference type="ARBA" id="ARBA00004651"/>
    </source>
</evidence>
<dbReference type="PANTHER" id="PTHR30213">
    <property type="entry name" value="INNER MEMBRANE PROTEIN YHJD"/>
    <property type="match status" value="1"/>
</dbReference>
<dbReference type="STRING" id="869210.Marky_1889"/>
<feature type="transmembrane region" description="Helical" evidence="6">
    <location>
        <begin position="235"/>
        <end position="259"/>
    </location>
</feature>
<keyword evidence="4 6" id="KW-1133">Transmembrane helix</keyword>
<evidence type="ECO:0000256" key="4">
    <source>
        <dbReference type="ARBA" id="ARBA00022989"/>
    </source>
</evidence>
<reference evidence="7 8" key="1">
    <citation type="journal article" date="2012" name="Stand. Genomic Sci.">
        <title>Complete genome sequence of the aerobic, heterotroph Marinithermus hydrothermalis type strain (T1(T)) from a deep-sea hydrothermal vent chimney.</title>
        <authorList>
            <person name="Copeland A."/>
            <person name="Gu W."/>
            <person name="Yasawong M."/>
            <person name="Lapidus A."/>
            <person name="Lucas S."/>
            <person name="Deshpande S."/>
            <person name="Pagani I."/>
            <person name="Tapia R."/>
            <person name="Cheng J.F."/>
            <person name="Goodwin L.A."/>
            <person name="Pitluck S."/>
            <person name="Liolios K."/>
            <person name="Ivanova N."/>
            <person name="Mavromatis K."/>
            <person name="Mikhailova N."/>
            <person name="Pati A."/>
            <person name="Chen A."/>
            <person name="Palaniappan K."/>
            <person name="Land M."/>
            <person name="Pan C."/>
            <person name="Brambilla E.M."/>
            <person name="Rohde M."/>
            <person name="Tindall B.J."/>
            <person name="Sikorski J."/>
            <person name="Goker M."/>
            <person name="Detter J.C."/>
            <person name="Bristow J."/>
            <person name="Eisen J.A."/>
            <person name="Markowitz V."/>
            <person name="Hugenholtz P."/>
            <person name="Kyrpides N.C."/>
            <person name="Klenk H.P."/>
            <person name="Woyke T."/>
        </authorList>
    </citation>
    <scope>NUCLEOTIDE SEQUENCE [LARGE SCALE GENOMIC DNA]</scope>
    <source>
        <strain evidence="8">DSM 14884 / JCM 11576 / T1</strain>
    </source>
</reference>
<dbReference type="OrthoDB" id="32292at2"/>
<name>F2NKG0_MARHT</name>
<dbReference type="HOGENOM" id="CLU_1026134_0_0_0"/>
<accession>F2NKG0</accession>
<feature type="transmembrane region" description="Helical" evidence="6">
    <location>
        <begin position="198"/>
        <end position="215"/>
    </location>
</feature>
<protein>
    <submittedName>
        <fullName evidence="7">Ribonuclease BN</fullName>
    </submittedName>
</protein>
<feature type="transmembrane region" description="Helical" evidence="6">
    <location>
        <begin position="94"/>
        <end position="120"/>
    </location>
</feature>
<evidence type="ECO:0000256" key="6">
    <source>
        <dbReference type="SAM" id="Phobius"/>
    </source>
</evidence>
<organism evidence="7 8">
    <name type="scientific">Marinithermus hydrothermalis (strain DSM 14884 / JCM 11576 / T1)</name>
    <dbReference type="NCBI Taxonomy" id="869210"/>
    <lineage>
        <taxon>Bacteria</taxon>
        <taxon>Thermotogati</taxon>
        <taxon>Deinococcota</taxon>
        <taxon>Deinococci</taxon>
        <taxon>Thermales</taxon>
        <taxon>Thermaceae</taxon>
        <taxon>Marinithermus</taxon>
    </lineage>
</organism>
<keyword evidence="5 6" id="KW-0472">Membrane</keyword>
<gene>
    <name evidence="7" type="ordered locus">Marky_1889</name>
</gene>
<dbReference type="InterPro" id="IPR017039">
    <property type="entry name" value="Virul_fac_BrkB"/>
</dbReference>
<feature type="transmembrane region" description="Helical" evidence="6">
    <location>
        <begin position="21"/>
        <end position="51"/>
    </location>
</feature>